<dbReference type="Gene3D" id="1.10.8.60">
    <property type="match status" value="1"/>
</dbReference>
<evidence type="ECO:0000256" key="2">
    <source>
        <dbReference type="ARBA" id="ARBA00022840"/>
    </source>
</evidence>
<dbReference type="Proteomes" id="UP000036102">
    <property type="component" value="Unassembled WGS sequence"/>
</dbReference>
<dbReference type="InterPro" id="IPR009057">
    <property type="entry name" value="Homeodomain-like_sf"/>
</dbReference>
<reference evidence="7 8" key="1">
    <citation type="submission" date="2015-06" db="EMBL/GenBank/DDBJ databases">
        <title>Marinobacter subterrani, a genetically tractable neutrophilic iron-oxidizing strain isolated from the Soudan Iron Mine.</title>
        <authorList>
            <person name="Bonis B.M."/>
            <person name="Gralnick J.A."/>
        </authorList>
    </citation>
    <scope>NUCLEOTIDE SEQUENCE [LARGE SCALE GENOMIC DNA]</scope>
    <source>
        <strain evidence="7 8">JG233</strain>
    </source>
</reference>
<keyword evidence="8" id="KW-1185">Reference proteome</keyword>
<dbReference type="PRINTS" id="PR01590">
    <property type="entry name" value="HTHFIS"/>
</dbReference>
<dbReference type="PANTHER" id="PTHR32071:SF117">
    <property type="entry name" value="PTS-DEPENDENT DIHYDROXYACETONE KINASE OPERON REGULATORY PROTEIN-RELATED"/>
    <property type="match status" value="1"/>
</dbReference>
<dbReference type="RefSeq" id="WP_048496688.1">
    <property type="nucleotide sequence ID" value="NZ_JADQCF010000016.1"/>
</dbReference>
<dbReference type="PATRIC" id="fig|1658765.3.peg.2999"/>
<dbReference type="InterPro" id="IPR003593">
    <property type="entry name" value="AAA+_ATPase"/>
</dbReference>
<dbReference type="Gene3D" id="3.30.450.40">
    <property type="match status" value="1"/>
</dbReference>
<dbReference type="InterPro" id="IPR029016">
    <property type="entry name" value="GAF-like_dom_sf"/>
</dbReference>
<keyword evidence="3" id="KW-0805">Transcription regulation</keyword>
<name>A0A0J7JE42_9GAMM</name>
<dbReference type="SUPFAM" id="SSF55781">
    <property type="entry name" value="GAF domain-like"/>
    <property type="match status" value="1"/>
</dbReference>
<dbReference type="InterPro" id="IPR027417">
    <property type="entry name" value="P-loop_NTPase"/>
</dbReference>
<dbReference type="Pfam" id="PF02954">
    <property type="entry name" value="HTH_8"/>
    <property type="match status" value="1"/>
</dbReference>
<dbReference type="GO" id="GO:0005524">
    <property type="term" value="F:ATP binding"/>
    <property type="evidence" value="ECO:0007669"/>
    <property type="project" value="UniProtKB-KW"/>
</dbReference>
<dbReference type="Pfam" id="PF01590">
    <property type="entry name" value="GAF"/>
    <property type="match status" value="1"/>
</dbReference>
<dbReference type="AlphaFoldDB" id="A0A0J7JE42"/>
<dbReference type="InterPro" id="IPR025943">
    <property type="entry name" value="Sigma_54_int_dom_ATP-bd_2"/>
</dbReference>
<dbReference type="InterPro" id="IPR058031">
    <property type="entry name" value="AAA_lid_NorR"/>
</dbReference>
<feature type="domain" description="Sigma-54 factor interaction" evidence="6">
    <location>
        <begin position="196"/>
        <end position="425"/>
    </location>
</feature>
<dbReference type="Pfam" id="PF25601">
    <property type="entry name" value="AAA_lid_14"/>
    <property type="match status" value="1"/>
</dbReference>
<dbReference type="STRING" id="1658765.Msub_12972"/>
<keyword evidence="1" id="KW-0547">Nucleotide-binding</keyword>
<dbReference type="GO" id="GO:0043565">
    <property type="term" value="F:sequence-specific DNA binding"/>
    <property type="evidence" value="ECO:0007669"/>
    <property type="project" value="InterPro"/>
</dbReference>
<dbReference type="InterPro" id="IPR025944">
    <property type="entry name" value="Sigma_54_int_dom_CS"/>
</dbReference>
<dbReference type="PROSITE" id="PS00676">
    <property type="entry name" value="SIGMA54_INTERACT_2"/>
    <property type="match status" value="1"/>
</dbReference>
<dbReference type="InterPro" id="IPR003018">
    <property type="entry name" value="GAF"/>
</dbReference>
<evidence type="ECO:0000256" key="3">
    <source>
        <dbReference type="ARBA" id="ARBA00023015"/>
    </source>
</evidence>
<evidence type="ECO:0000256" key="1">
    <source>
        <dbReference type="ARBA" id="ARBA00022741"/>
    </source>
</evidence>
<evidence type="ECO:0000259" key="6">
    <source>
        <dbReference type="PROSITE" id="PS50045"/>
    </source>
</evidence>
<keyword evidence="2" id="KW-0067">ATP-binding</keyword>
<dbReference type="CDD" id="cd00009">
    <property type="entry name" value="AAA"/>
    <property type="match status" value="1"/>
</dbReference>
<dbReference type="PROSITE" id="PS00688">
    <property type="entry name" value="SIGMA54_INTERACT_3"/>
    <property type="match status" value="1"/>
</dbReference>
<dbReference type="SMART" id="SM00382">
    <property type="entry name" value="AAA"/>
    <property type="match status" value="1"/>
</dbReference>
<keyword evidence="4" id="KW-0238">DNA-binding</keyword>
<dbReference type="Pfam" id="PF00158">
    <property type="entry name" value="Sigma54_activat"/>
    <property type="match status" value="1"/>
</dbReference>
<sequence length="523" mass="58144">MQMELHTGIDLAVALIQQDNLPDLLNTATRQLENTFGLTRCWALELDLSGRTLHCSGLDGLGEFDCGDFSHPFAHVLQTGKARELTRAASYRLDHGGFQALFDASDRPRSLWLEPLKGDDGRTLGVLVLCRDEPDWQGITGQPLYSGLRQLLVHQWISQLQSRDQIWQRRLLKRSLDHLNDAETVRTRCQQLARTLVGNSEAITRLRGQIVRAAGSQLSVLVQGETGCGKDVVARGIHELSDRAEGPMVVVNCAAIPETLLESELFGHTKGAFSGADSDKQGLLAQADGGTLFLDEIGDMPMALQSKLLRVLESRQFRPLGAREEQRSDFRLVAATHQPLQTGIEEGRFRRDLFYRLSQFPLRITPLRERPDDLEALSRHFIRLYTQREGAGPMGISSHALHLLAGYHFPGNVRELRNIIELACLQTPGGDDIQPEVLRLNDLFGEPGAWNRPPCHVEDGGAVDMPAVDEIRDLKAASQAFEAAIIRERLRQYGGNRAQAAESLGLPKRTLAHKCLKYQVSDS</sequence>
<comment type="caution">
    <text evidence="7">The sequence shown here is derived from an EMBL/GenBank/DDBJ whole genome shotgun (WGS) entry which is preliminary data.</text>
</comment>
<dbReference type="InterPro" id="IPR002197">
    <property type="entry name" value="HTH_Fis"/>
</dbReference>
<evidence type="ECO:0000256" key="4">
    <source>
        <dbReference type="ARBA" id="ARBA00023125"/>
    </source>
</evidence>
<dbReference type="Gene3D" id="1.10.10.60">
    <property type="entry name" value="Homeodomain-like"/>
    <property type="match status" value="1"/>
</dbReference>
<gene>
    <name evidence="7" type="ORF">Msub_12972</name>
</gene>
<dbReference type="Gene3D" id="3.40.50.300">
    <property type="entry name" value="P-loop containing nucleotide triphosphate hydrolases"/>
    <property type="match status" value="1"/>
</dbReference>
<evidence type="ECO:0000256" key="5">
    <source>
        <dbReference type="ARBA" id="ARBA00023163"/>
    </source>
</evidence>
<organism evidence="7 8">
    <name type="scientific">Marinobacter subterrani</name>
    <dbReference type="NCBI Taxonomy" id="1658765"/>
    <lineage>
        <taxon>Bacteria</taxon>
        <taxon>Pseudomonadati</taxon>
        <taxon>Pseudomonadota</taxon>
        <taxon>Gammaproteobacteria</taxon>
        <taxon>Pseudomonadales</taxon>
        <taxon>Marinobacteraceae</taxon>
        <taxon>Marinobacter</taxon>
    </lineage>
</organism>
<dbReference type="GO" id="GO:0006355">
    <property type="term" value="P:regulation of DNA-templated transcription"/>
    <property type="evidence" value="ECO:0007669"/>
    <property type="project" value="InterPro"/>
</dbReference>
<dbReference type="PANTHER" id="PTHR32071">
    <property type="entry name" value="TRANSCRIPTIONAL REGULATORY PROTEIN"/>
    <property type="match status" value="1"/>
</dbReference>
<dbReference type="PROSITE" id="PS50045">
    <property type="entry name" value="SIGMA54_INTERACT_4"/>
    <property type="match status" value="1"/>
</dbReference>
<protein>
    <submittedName>
        <fullName evidence="7">Sigma-54 interaction domain/Bacterial regulatory protein, Fis family/GAF domain</fullName>
    </submittedName>
</protein>
<keyword evidence="5" id="KW-0804">Transcription</keyword>
<dbReference type="SUPFAM" id="SSF46689">
    <property type="entry name" value="Homeodomain-like"/>
    <property type="match status" value="1"/>
</dbReference>
<evidence type="ECO:0000313" key="7">
    <source>
        <dbReference type="EMBL" id="KMQ76758.1"/>
    </source>
</evidence>
<dbReference type="SUPFAM" id="SSF52540">
    <property type="entry name" value="P-loop containing nucleoside triphosphate hydrolases"/>
    <property type="match status" value="1"/>
</dbReference>
<dbReference type="EMBL" id="LFBU01000001">
    <property type="protein sequence ID" value="KMQ76758.1"/>
    <property type="molecule type" value="Genomic_DNA"/>
</dbReference>
<accession>A0A0J7JE42</accession>
<proteinExistence type="predicted"/>
<dbReference type="FunFam" id="3.40.50.300:FF:000006">
    <property type="entry name" value="DNA-binding transcriptional regulator NtrC"/>
    <property type="match status" value="1"/>
</dbReference>
<evidence type="ECO:0000313" key="8">
    <source>
        <dbReference type="Proteomes" id="UP000036102"/>
    </source>
</evidence>
<dbReference type="OrthoDB" id="9804019at2"/>
<dbReference type="InterPro" id="IPR002078">
    <property type="entry name" value="Sigma_54_int"/>
</dbReference>